<gene>
    <name evidence="1" type="primary">dndB</name>
    <name evidence="1" type="ORF">MN202_16950</name>
</gene>
<organism evidence="1 2">
    <name type="scientific">Rheinheimera muenzenbergensis</name>
    <dbReference type="NCBI Taxonomy" id="1193628"/>
    <lineage>
        <taxon>Bacteria</taxon>
        <taxon>Pseudomonadati</taxon>
        <taxon>Pseudomonadota</taxon>
        <taxon>Gammaproteobacteria</taxon>
        <taxon>Chromatiales</taxon>
        <taxon>Chromatiaceae</taxon>
        <taxon>Rheinheimera</taxon>
    </lineage>
</organism>
<accession>A0ABU8CAI6</accession>
<evidence type="ECO:0000313" key="2">
    <source>
        <dbReference type="Proteomes" id="UP001375382"/>
    </source>
</evidence>
<dbReference type="NCBIfam" id="TIGR03187">
    <property type="entry name" value="DGQHR"/>
    <property type="match status" value="1"/>
</dbReference>
<dbReference type="InterPro" id="IPR017642">
    <property type="entry name" value="DNA_S_mod_DndB"/>
</dbReference>
<protein>
    <submittedName>
        <fullName evidence="1">DNA sulfur modification protein DndB</fullName>
    </submittedName>
</protein>
<name>A0ABU8CAI6_9GAMM</name>
<dbReference type="Pfam" id="PF14072">
    <property type="entry name" value="DndB"/>
    <property type="match status" value="1"/>
</dbReference>
<dbReference type="InterPro" id="IPR017601">
    <property type="entry name" value="DGQHR-contain_dom"/>
</dbReference>
<dbReference type="CDD" id="cd16412">
    <property type="entry name" value="dndB"/>
    <property type="match status" value="1"/>
</dbReference>
<reference evidence="1 2" key="1">
    <citation type="journal article" date="2023" name="Ecotoxicol. Environ. Saf.">
        <title>Mercury remediation potential of mercury-resistant strain Rheinheimera metallidurans sp. nov. isolated from a municipal waste dumping site.</title>
        <authorList>
            <person name="Yadav V."/>
            <person name="Manjhi A."/>
            <person name="Vadakedath N."/>
        </authorList>
    </citation>
    <scope>NUCLEOTIDE SEQUENCE [LARGE SCALE GENOMIC DNA]</scope>
    <source>
        <strain evidence="1 2">E-49</strain>
    </source>
</reference>
<dbReference type="NCBIfam" id="TIGR03233">
    <property type="entry name" value="DNA_S_dndB"/>
    <property type="match status" value="1"/>
</dbReference>
<proteinExistence type="predicted"/>
<comment type="caution">
    <text evidence="1">The sequence shown here is derived from an EMBL/GenBank/DDBJ whole genome shotgun (WGS) entry which is preliminary data.</text>
</comment>
<keyword evidence="2" id="KW-1185">Reference proteome</keyword>
<dbReference type="RefSeq" id="WP_335737328.1">
    <property type="nucleotide sequence ID" value="NZ_JALAAR010000017.1"/>
</dbReference>
<sequence length="364" mass="41052">MLNIISSGTSFPAIRGIQAGSEYYIVMCPLKRLRKVFTFDESALPVEARAQRTLNQERIPEITNYILSQREDYAFSAITACIEGVSAFTPIGQGTHETNIGTLTIDADAEVYITDGQHRNAAIAEALKQDPTLADENISVVFFANKTLEDRQKIFKDLNLYPKKADRSLGITYDNSPSALLSKELIYENPKLQKLIDLEKNNLGPRSKKLLTHSAFNKATRELFDKVTADNYQELSIIAARYWQVVYQNMTEWQFVFEDKLSAGDARKHSVNVHSVTLQALGIVGKQLLKLPKWEATLERLRQINWDRSNKADWEGRCMISGEMSNNSSRAKATAVRIKTLLGLTLSDKEQQEEAKLSGNQNEQ</sequence>
<dbReference type="Proteomes" id="UP001375382">
    <property type="component" value="Unassembled WGS sequence"/>
</dbReference>
<dbReference type="EMBL" id="JALAAR010000017">
    <property type="protein sequence ID" value="MEH8018933.1"/>
    <property type="molecule type" value="Genomic_DNA"/>
</dbReference>
<evidence type="ECO:0000313" key="1">
    <source>
        <dbReference type="EMBL" id="MEH8018933.1"/>
    </source>
</evidence>